<feature type="non-terminal residue" evidence="2">
    <location>
        <position position="1"/>
    </location>
</feature>
<dbReference type="Proteomes" id="UP001432322">
    <property type="component" value="Unassembled WGS sequence"/>
</dbReference>
<protein>
    <recommendedName>
        <fullName evidence="1">MATH domain-containing protein</fullName>
    </recommendedName>
</protein>
<keyword evidence="3" id="KW-1185">Reference proteome</keyword>
<evidence type="ECO:0000259" key="1">
    <source>
        <dbReference type="Pfam" id="PF00917"/>
    </source>
</evidence>
<feature type="non-terminal residue" evidence="2">
    <location>
        <position position="155"/>
    </location>
</feature>
<feature type="domain" description="MATH" evidence="1">
    <location>
        <begin position="19"/>
        <end position="127"/>
    </location>
</feature>
<dbReference type="Gene3D" id="2.60.210.10">
    <property type="entry name" value="Apoptosis, Tumor Necrosis Factor Receptor Associated Protein 2, Chain A"/>
    <property type="match status" value="1"/>
</dbReference>
<dbReference type="PANTHER" id="PTHR47022:SF1">
    <property type="entry name" value="BTB AND MATH DOMAIN-CONTAINING PROTEIN 36-RELATED"/>
    <property type="match status" value="1"/>
</dbReference>
<dbReference type="InterPro" id="IPR008974">
    <property type="entry name" value="TRAF-like"/>
</dbReference>
<gene>
    <name evidence="2" type="ORF">PFISCL1PPCAC_20945</name>
</gene>
<sequence length="155" mass="17499">FQMTSQPDLTIRWEIEEIDQMVDGSVKESPAYFASGLMWKVVAKKEGRVVNIRLNCDCEREQTNWNCDAEVNANAFHESGTTAKRSRFEKFRDSIRSTAEAFTFRDAALEAGYAKDGTSTVEFSIFINHVVGIRELPVLSDFSTPDHLSNVILVV</sequence>
<reference evidence="2" key="1">
    <citation type="submission" date="2023-10" db="EMBL/GenBank/DDBJ databases">
        <title>Genome assembly of Pristionchus species.</title>
        <authorList>
            <person name="Yoshida K."/>
            <person name="Sommer R.J."/>
        </authorList>
    </citation>
    <scope>NUCLEOTIDE SEQUENCE</scope>
    <source>
        <strain evidence="2">RS5133</strain>
    </source>
</reference>
<evidence type="ECO:0000313" key="2">
    <source>
        <dbReference type="EMBL" id="GMT29648.1"/>
    </source>
</evidence>
<comment type="caution">
    <text evidence="2">The sequence shown here is derived from an EMBL/GenBank/DDBJ whole genome shotgun (WGS) entry which is preliminary data.</text>
</comment>
<evidence type="ECO:0000313" key="3">
    <source>
        <dbReference type="Proteomes" id="UP001432322"/>
    </source>
</evidence>
<organism evidence="2 3">
    <name type="scientific">Pristionchus fissidentatus</name>
    <dbReference type="NCBI Taxonomy" id="1538716"/>
    <lineage>
        <taxon>Eukaryota</taxon>
        <taxon>Metazoa</taxon>
        <taxon>Ecdysozoa</taxon>
        <taxon>Nematoda</taxon>
        <taxon>Chromadorea</taxon>
        <taxon>Rhabditida</taxon>
        <taxon>Rhabditina</taxon>
        <taxon>Diplogasteromorpha</taxon>
        <taxon>Diplogasteroidea</taxon>
        <taxon>Neodiplogasteridae</taxon>
        <taxon>Pristionchus</taxon>
    </lineage>
</organism>
<dbReference type="InterPro" id="IPR002083">
    <property type="entry name" value="MATH/TRAF_dom"/>
</dbReference>
<dbReference type="AlphaFoldDB" id="A0AAV5WG64"/>
<accession>A0AAV5WG64</accession>
<dbReference type="PANTHER" id="PTHR47022">
    <property type="entry name" value="BTB AND MATH DOMAIN-CONTAINING PROTEIN 36-RELATED"/>
    <property type="match status" value="1"/>
</dbReference>
<dbReference type="Pfam" id="PF00917">
    <property type="entry name" value="MATH"/>
    <property type="match status" value="1"/>
</dbReference>
<name>A0AAV5WG64_9BILA</name>
<proteinExistence type="predicted"/>
<dbReference type="EMBL" id="BTSY01000005">
    <property type="protein sequence ID" value="GMT29648.1"/>
    <property type="molecule type" value="Genomic_DNA"/>
</dbReference>